<dbReference type="InterPro" id="IPR029058">
    <property type="entry name" value="AB_hydrolase_fold"/>
</dbReference>
<dbReference type="Gene3D" id="3.40.50.1820">
    <property type="entry name" value="alpha/beta hydrolase"/>
    <property type="match status" value="1"/>
</dbReference>
<reference evidence="2 3" key="1">
    <citation type="journal article" date="2012" name="J. Bacteriol.">
        <title>Draft genome of Streptomyces tsukubaensis NRRL 18488, the producer of the clinically important immunosuppressant tacrolimus (FK506).</title>
        <authorList>
            <person name="Barreiro C."/>
            <person name="Prieto C."/>
            <person name="Sola-Landa A."/>
            <person name="Solera E."/>
            <person name="Martinez-Castro M."/>
            <person name="Perez-Redondo R."/>
            <person name="Garcia-Estrada C."/>
            <person name="Aparicio J.F."/>
            <person name="Fernandez-Martinez L.T."/>
            <person name="Santos-Aberturas J."/>
            <person name="Salehi-Najafabadi Z."/>
            <person name="Rodriguez-Garcia A."/>
            <person name="Tauch A."/>
            <person name="Martin J.F."/>
        </authorList>
    </citation>
    <scope>NUCLEOTIDE SEQUENCE [LARGE SCALE GENOMIC DNA]</scope>
    <source>
        <strain evidence="3">DSM 42081 / NBRC 108919 / NRRL 18488 / 9993</strain>
    </source>
</reference>
<gene>
    <name evidence="2" type="ORF">STSU_009305</name>
</gene>
<dbReference type="SUPFAM" id="SSF53474">
    <property type="entry name" value="alpha/beta-Hydrolases"/>
    <property type="match status" value="1"/>
</dbReference>
<dbReference type="EMBL" id="CP029159">
    <property type="protein sequence ID" value="QKM67336.1"/>
    <property type="molecule type" value="Genomic_DNA"/>
</dbReference>
<protein>
    <submittedName>
        <fullName evidence="2">Hydrolase</fullName>
    </submittedName>
</protein>
<dbReference type="InterPro" id="IPR000073">
    <property type="entry name" value="AB_hydrolase_1"/>
</dbReference>
<evidence type="ECO:0000313" key="3">
    <source>
        <dbReference type="Proteomes" id="UP000005940"/>
    </source>
</evidence>
<dbReference type="Pfam" id="PF12697">
    <property type="entry name" value="Abhydrolase_6"/>
    <property type="match status" value="1"/>
</dbReference>
<dbReference type="RefSeq" id="WP_130585200.1">
    <property type="nucleotide sequence ID" value="NZ_CP029159.1"/>
</dbReference>
<proteinExistence type="predicted"/>
<keyword evidence="2" id="KW-0378">Hydrolase</keyword>
<dbReference type="AlphaFoldDB" id="A0A7G3UAF5"/>
<name>A0A7G3UAF5_STRT9</name>
<accession>A0A7G3UAF5</accession>
<keyword evidence="3" id="KW-1185">Reference proteome</keyword>
<feature type="domain" description="AB hydrolase-1" evidence="1">
    <location>
        <begin position="30"/>
        <end position="232"/>
    </location>
</feature>
<evidence type="ECO:0000313" key="2">
    <source>
        <dbReference type="EMBL" id="QKM67336.1"/>
    </source>
</evidence>
<organism evidence="2 3">
    <name type="scientific">Streptomyces tsukubensis (strain DSM 42081 / NBRC 108919 / NRRL 18488 / 9993)</name>
    <dbReference type="NCBI Taxonomy" id="1114943"/>
    <lineage>
        <taxon>Bacteria</taxon>
        <taxon>Bacillati</taxon>
        <taxon>Actinomycetota</taxon>
        <taxon>Actinomycetes</taxon>
        <taxon>Kitasatosporales</taxon>
        <taxon>Streptomycetaceae</taxon>
        <taxon>Streptomyces</taxon>
    </lineage>
</organism>
<dbReference type="GO" id="GO:0016787">
    <property type="term" value="F:hydrolase activity"/>
    <property type="evidence" value="ECO:0007669"/>
    <property type="project" value="UniProtKB-KW"/>
</dbReference>
<evidence type="ECO:0000259" key="1">
    <source>
        <dbReference type="Pfam" id="PF12697"/>
    </source>
</evidence>
<dbReference type="Proteomes" id="UP000005940">
    <property type="component" value="Chromosome"/>
</dbReference>
<sequence>MDKTIRTLERARSADGTLLAYERRGDGPPLVLVGGALATAASDAPLAELLAARFTVLTYDRRGRGGSEDRAGYAVEREIEDLAAVIEAAGGRARVHGTASGGALALRAAAAGVPVAHLSVYQPPYDPAVRPGRAPGAHVARTRELVARGQAGAALALHLRRTGTPDQLVARMRSSPLWSGLEAVAHTLPYDDAVTGDGSVPHRLLQQVPVRVMVADGGASPGPVREAAKLVADALPRGHHRTLTGQTDEVSPYVLAPVLETFFAP</sequence>